<feature type="transmembrane region" description="Helical" evidence="7">
    <location>
        <begin position="20"/>
        <end position="49"/>
    </location>
</feature>
<dbReference type="Pfam" id="PF00528">
    <property type="entry name" value="BPD_transp_1"/>
    <property type="match status" value="1"/>
</dbReference>
<dbReference type="CDD" id="cd06261">
    <property type="entry name" value="TM_PBP2"/>
    <property type="match status" value="1"/>
</dbReference>
<gene>
    <name evidence="9" type="ORF">KHY36_12620</name>
</gene>
<dbReference type="PANTHER" id="PTHR30193:SF1">
    <property type="entry name" value="ABC TRANSPORTER PERMEASE PROTEIN YESP-RELATED"/>
    <property type="match status" value="1"/>
</dbReference>
<feature type="transmembrane region" description="Helical" evidence="7">
    <location>
        <begin position="117"/>
        <end position="135"/>
    </location>
</feature>
<feature type="domain" description="ABC transmembrane type-1" evidence="8">
    <location>
        <begin position="80"/>
        <end position="292"/>
    </location>
</feature>
<keyword evidence="5 7" id="KW-1133">Transmembrane helix</keyword>
<protein>
    <submittedName>
        <fullName evidence="9">Sugar ABC transporter permease</fullName>
    </submittedName>
</protein>
<evidence type="ECO:0000313" key="9">
    <source>
        <dbReference type="EMBL" id="MBS5333356.1"/>
    </source>
</evidence>
<accession>A0A943DBL0</accession>
<dbReference type="SUPFAM" id="SSF161098">
    <property type="entry name" value="MetI-like"/>
    <property type="match status" value="1"/>
</dbReference>
<reference evidence="9" key="1">
    <citation type="submission" date="2021-02" db="EMBL/GenBank/DDBJ databases">
        <title>Infant gut strain persistence is associated with maternal origin, phylogeny, and functional potential including surface adhesion and iron acquisition.</title>
        <authorList>
            <person name="Lou Y.C."/>
        </authorList>
    </citation>
    <scope>NUCLEOTIDE SEQUENCE</scope>
    <source>
        <strain evidence="9">L3_101_000M1_dasL3_101_000M1_concoct_87</strain>
    </source>
</reference>
<comment type="similarity">
    <text evidence="7">Belongs to the binding-protein-dependent transport system permease family.</text>
</comment>
<proteinExistence type="inferred from homology"/>
<keyword evidence="6 7" id="KW-0472">Membrane</keyword>
<sequence length="307" mass="34475">MKKKDGFSHKLGSWLDRDNVAGYVFILPFIIGLIVFTAIPFFTSLYLAFTNYNILSAPKWVGLDNFKKMFLEDDLFWTSFKVTFKFALIQVPIKLTVALLVALVLSRSTRLTSFYRAAFYIPSLMGGSVAIALLWKQLFSPKGVINQMLGFFGLPDSTAWLGNPKTALGTLIALGVWQFGSSMLIFLAAIKNIPQSYHEAAIVDGAGPVRRFFSITLPMLTPIIFFNLINQVIGAFQAFNSSYLITGGKPLNTTLYYGVYLYNKAFNQFEMGYGSAMAWFMLLIIAFFTALIFRSSSAWVYYESEGR</sequence>
<evidence type="ECO:0000256" key="4">
    <source>
        <dbReference type="ARBA" id="ARBA00022692"/>
    </source>
</evidence>
<evidence type="ECO:0000256" key="5">
    <source>
        <dbReference type="ARBA" id="ARBA00022989"/>
    </source>
</evidence>
<name>A0A943DBL0_9FIRM</name>
<dbReference type="EMBL" id="JAGZGG010000039">
    <property type="protein sequence ID" value="MBS5333356.1"/>
    <property type="molecule type" value="Genomic_DNA"/>
</dbReference>
<evidence type="ECO:0000256" key="6">
    <source>
        <dbReference type="ARBA" id="ARBA00023136"/>
    </source>
</evidence>
<feature type="transmembrane region" description="Helical" evidence="7">
    <location>
        <begin position="276"/>
        <end position="302"/>
    </location>
</feature>
<evidence type="ECO:0000256" key="1">
    <source>
        <dbReference type="ARBA" id="ARBA00004651"/>
    </source>
</evidence>
<evidence type="ECO:0000256" key="2">
    <source>
        <dbReference type="ARBA" id="ARBA00022448"/>
    </source>
</evidence>
<keyword evidence="4 7" id="KW-0812">Transmembrane</keyword>
<dbReference type="InterPro" id="IPR000515">
    <property type="entry name" value="MetI-like"/>
</dbReference>
<dbReference type="SUPFAM" id="SSF160964">
    <property type="entry name" value="MalF N-terminal region-like"/>
    <property type="match status" value="1"/>
</dbReference>
<dbReference type="Gene3D" id="1.10.3720.10">
    <property type="entry name" value="MetI-like"/>
    <property type="match status" value="1"/>
</dbReference>
<feature type="transmembrane region" description="Helical" evidence="7">
    <location>
        <begin position="211"/>
        <end position="233"/>
    </location>
</feature>
<dbReference type="AlphaFoldDB" id="A0A943DBL0"/>
<dbReference type="InterPro" id="IPR051393">
    <property type="entry name" value="ABC_transporter_permease"/>
</dbReference>
<evidence type="ECO:0000256" key="3">
    <source>
        <dbReference type="ARBA" id="ARBA00022475"/>
    </source>
</evidence>
<feature type="transmembrane region" description="Helical" evidence="7">
    <location>
        <begin position="167"/>
        <end position="190"/>
    </location>
</feature>
<keyword evidence="2 7" id="KW-0813">Transport</keyword>
<dbReference type="GO" id="GO:0005886">
    <property type="term" value="C:plasma membrane"/>
    <property type="evidence" value="ECO:0007669"/>
    <property type="project" value="UniProtKB-SubCell"/>
</dbReference>
<evidence type="ECO:0000256" key="7">
    <source>
        <dbReference type="RuleBase" id="RU363032"/>
    </source>
</evidence>
<evidence type="ECO:0000259" key="8">
    <source>
        <dbReference type="PROSITE" id="PS50928"/>
    </source>
</evidence>
<dbReference type="PROSITE" id="PS50928">
    <property type="entry name" value="ABC_TM1"/>
    <property type="match status" value="1"/>
</dbReference>
<comment type="subcellular location">
    <subcellularLocation>
        <location evidence="1 7">Cell membrane</location>
        <topology evidence="1 7">Multi-pass membrane protein</topology>
    </subcellularLocation>
</comment>
<organism evidence="9 10">
    <name type="scientific">Subdoligranulum variabile</name>
    <dbReference type="NCBI Taxonomy" id="214851"/>
    <lineage>
        <taxon>Bacteria</taxon>
        <taxon>Bacillati</taxon>
        <taxon>Bacillota</taxon>
        <taxon>Clostridia</taxon>
        <taxon>Eubacteriales</taxon>
        <taxon>Oscillospiraceae</taxon>
        <taxon>Subdoligranulum</taxon>
    </lineage>
</organism>
<dbReference type="GO" id="GO:0055085">
    <property type="term" value="P:transmembrane transport"/>
    <property type="evidence" value="ECO:0007669"/>
    <property type="project" value="InterPro"/>
</dbReference>
<dbReference type="InterPro" id="IPR035906">
    <property type="entry name" value="MetI-like_sf"/>
</dbReference>
<comment type="caution">
    <text evidence="9">The sequence shown here is derived from an EMBL/GenBank/DDBJ whole genome shotgun (WGS) entry which is preliminary data.</text>
</comment>
<feature type="transmembrane region" description="Helical" evidence="7">
    <location>
        <begin position="86"/>
        <end position="105"/>
    </location>
</feature>
<dbReference type="Proteomes" id="UP000759273">
    <property type="component" value="Unassembled WGS sequence"/>
</dbReference>
<keyword evidence="3" id="KW-1003">Cell membrane</keyword>
<dbReference type="PANTHER" id="PTHR30193">
    <property type="entry name" value="ABC TRANSPORTER PERMEASE PROTEIN"/>
    <property type="match status" value="1"/>
</dbReference>
<evidence type="ECO:0000313" key="10">
    <source>
        <dbReference type="Proteomes" id="UP000759273"/>
    </source>
</evidence>